<feature type="domain" description="Chromo" evidence="3">
    <location>
        <begin position="185"/>
        <end position="243"/>
    </location>
</feature>
<keyword evidence="4" id="KW-1185">Reference proteome</keyword>
<dbReference type="AlphaFoldDB" id="A0A9W2Y364"/>
<dbReference type="InterPro" id="IPR023780">
    <property type="entry name" value="Chromo_domain"/>
</dbReference>
<accession>A0A9W2Y364</accession>
<dbReference type="PANTHER" id="PTHR46148:SF52">
    <property type="entry name" value="OS04G0603800 PROTEIN"/>
    <property type="match status" value="1"/>
</dbReference>
<sequence>MSGGSGCLASGATGTGCHTRPPSSTWCSAQPTVCTPRPPRGGDPVGPRVSEEEVHVPSAHALVRRCRLTWLRARRTMLQAQDRYKKAADHKRTPGPVYKVGDQVWLSTRDLRLQAQSRKLTPKFIGPYTISRIINPVSVRLSLPRTMKIHSTFHIRRLKPFRSCPMVPHHQPPTPPQVIDGGPAYTVRDLRDCRRRGRGFQYLVDWEGYGPDEHSWVPARDILDKSLIREFHAAHPEAPSPEGMGRHDQVPTDEEESGSGPSS</sequence>
<feature type="compositionally biased region" description="Polar residues" evidence="2">
    <location>
        <begin position="21"/>
        <end position="33"/>
    </location>
</feature>
<dbReference type="PANTHER" id="PTHR46148">
    <property type="entry name" value="CHROMO DOMAIN-CONTAINING PROTEIN"/>
    <property type="match status" value="1"/>
</dbReference>
<evidence type="ECO:0000256" key="2">
    <source>
        <dbReference type="SAM" id="MobiDB-lite"/>
    </source>
</evidence>
<dbReference type="PROSITE" id="PS50013">
    <property type="entry name" value="CHROMO_2"/>
    <property type="match status" value="1"/>
</dbReference>
<dbReference type="KEGG" id="bspl:129604712"/>
<evidence type="ECO:0000313" key="4">
    <source>
        <dbReference type="Proteomes" id="UP000515150"/>
    </source>
</evidence>
<dbReference type="GO" id="GO:0005634">
    <property type="term" value="C:nucleus"/>
    <property type="evidence" value="ECO:0007669"/>
    <property type="project" value="UniProtKB-SubCell"/>
</dbReference>
<dbReference type="InterPro" id="IPR016197">
    <property type="entry name" value="Chromo-like_dom_sf"/>
</dbReference>
<dbReference type="GeneID" id="129604712"/>
<organism evidence="4 5">
    <name type="scientific">Betta splendens</name>
    <name type="common">Siamese fighting fish</name>
    <dbReference type="NCBI Taxonomy" id="158456"/>
    <lineage>
        <taxon>Eukaryota</taxon>
        <taxon>Metazoa</taxon>
        <taxon>Chordata</taxon>
        <taxon>Craniata</taxon>
        <taxon>Vertebrata</taxon>
        <taxon>Euteleostomi</taxon>
        <taxon>Actinopterygii</taxon>
        <taxon>Neopterygii</taxon>
        <taxon>Teleostei</taxon>
        <taxon>Neoteleostei</taxon>
        <taxon>Acanthomorphata</taxon>
        <taxon>Anabantaria</taxon>
        <taxon>Anabantiformes</taxon>
        <taxon>Anabantoidei</taxon>
        <taxon>Osphronemidae</taxon>
        <taxon>Betta</taxon>
    </lineage>
</organism>
<reference evidence="5" key="1">
    <citation type="submission" date="2025-08" db="UniProtKB">
        <authorList>
            <consortium name="RefSeq"/>
        </authorList>
    </citation>
    <scope>IDENTIFICATION</scope>
</reference>
<gene>
    <name evidence="5" type="primary">LOC129604712</name>
</gene>
<dbReference type="InterPro" id="IPR056924">
    <property type="entry name" value="SH3_Tf2-1"/>
</dbReference>
<feature type="region of interest" description="Disordered" evidence="2">
    <location>
        <begin position="232"/>
        <end position="263"/>
    </location>
</feature>
<evidence type="ECO:0000256" key="1">
    <source>
        <dbReference type="ARBA" id="ARBA00004123"/>
    </source>
</evidence>
<dbReference type="Gene3D" id="2.40.50.40">
    <property type="match status" value="1"/>
</dbReference>
<dbReference type="InterPro" id="IPR000953">
    <property type="entry name" value="Chromo/chromo_shadow_dom"/>
</dbReference>
<evidence type="ECO:0000313" key="5">
    <source>
        <dbReference type="RefSeq" id="XP_055368310.1"/>
    </source>
</evidence>
<name>A0A9W2Y364_BETSP</name>
<dbReference type="SUPFAM" id="SSF54160">
    <property type="entry name" value="Chromo domain-like"/>
    <property type="match status" value="1"/>
</dbReference>
<feature type="region of interest" description="Disordered" evidence="2">
    <location>
        <begin position="1"/>
        <end position="53"/>
    </location>
</feature>
<dbReference type="Pfam" id="PF00385">
    <property type="entry name" value="Chromo"/>
    <property type="match status" value="1"/>
</dbReference>
<dbReference type="RefSeq" id="XP_055368310.1">
    <property type="nucleotide sequence ID" value="XM_055512335.1"/>
</dbReference>
<proteinExistence type="predicted"/>
<protein>
    <submittedName>
        <fullName evidence="5">Uncharacterized protein LOC129604712</fullName>
    </submittedName>
</protein>
<dbReference type="Pfam" id="PF24626">
    <property type="entry name" value="SH3_Tf2-1"/>
    <property type="match status" value="1"/>
</dbReference>
<evidence type="ECO:0000259" key="3">
    <source>
        <dbReference type="PROSITE" id="PS50013"/>
    </source>
</evidence>
<dbReference type="SMART" id="SM00298">
    <property type="entry name" value="CHROMO"/>
    <property type="match status" value="1"/>
</dbReference>
<comment type="subcellular location">
    <subcellularLocation>
        <location evidence="1">Nucleus</location>
    </subcellularLocation>
</comment>
<dbReference type="Proteomes" id="UP000515150">
    <property type="component" value="Chromosome 10"/>
</dbReference>
<dbReference type="OrthoDB" id="1430630at2759"/>